<evidence type="ECO:0000256" key="4">
    <source>
        <dbReference type="ARBA" id="ARBA00022679"/>
    </source>
</evidence>
<reference evidence="14 15" key="1">
    <citation type="submission" date="2018-06" db="EMBL/GenBank/DDBJ databases">
        <authorList>
            <consortium name="Pathogen Informatics"/>
            <person name="Doyle S."/>
        </authorList>
    </citation>
    <scope>NUCLEOTIDE SEQUENCE [LARGE SCALE GENOMIC DNA]</scope>
    <source>
        <strain evidence="14 15">NCTC10786</strain>
    </source>
</reference>
<comment type="function">
    <text evidence="12">Catalyzes the phosphorylation of ribose at O-5 in a reaction requiring ATP and magnesium. The resulting D-ribose-5-phosphate can then be used either for sythesis of nucleotides, histidine, and tryptophan, or as a component of the pentose phosphate pathway.</text>
</comment>
<evidence type="ECO:0000313" key="15">
    <source>
        <dbReference type="Proteomes" id="UP000251584"/>
    </source>
</evidence>
<dbReference type="NCBIfam" id="TIGR02152">
    <property type="entry name" value="D_ribokin_bact"/>
    <property type="match status" value="1"/>
</dbReference>
<dbReference type="InterPro" id="IPR002173">
    <property type="entry name" value="Carboh/pur_kinase_PfkB_CS"/>
</dbReference>
<evidence type="ECO:0000256" key="3">
    <source>
        <dbReference type="ARBA" id="ARBA00016943"/>
    </source>
</evidence>
<keyword evidence="4 12" id="KW-0808">Transferase</keyword>
<feature type="active site" description="Proton acceptor" evidence="12">
    <location>
        <position position="282"/>
    </location>
</feature>
<feature type="binding site" evidence="12">
    <location>
        <begin position="40"/>
        <end position="42"/>
    </location>
    <ligand>
        <name>substrate</name>
    </ligand>
</feature>
<keyword evidence="9 12" id="KW-0460">Magnesium</keyword>
<keyword evidence="5 12" id="KW-0479">Metal-binding</keyword>
<dbReference type="PRINTS" id="PR00990">
    <property type="entry name" value="RIBOKINASE"/>
</dbReference>
<comment type="caution">
    <text evidence="12">Lacks conserved residue(s) required for the propagation of feature annotation.</text>
</comment>
<dbReference type="Gene3D" id="3.40.1190.20">
    <property type="match status" value="1"/>
</dbReference>
<evidence type="ECO:0000256" key="5">
    <source>
        <dbReference type="ARBA" id="ARBA00022723"/>
    </source>
</evidence>
<dbReference type="InterPro" id="IPR002139">
    <property type="entry name" value="Ribo/fructo_kinase"/>
</dbReference>
<keyword evidence="6 12" id="KW-0547">Nucleotide-binding</keyword>
<dbReference type="GO" id="GO:0005524">
    <property type="term" value="F:ATP binding"/>
    <property type="evidence" value="ECO:0007669"/>
    <property type="project" value="UniProtKB-UniRule"/>
</dbReference>
<dbReference type="SUPFAM" id="SSF53613">
    <property type="entry name" value="Ribokinase-like"/>
    <property type="match status" value="1"/>
</dbReference>
<evidence type="ECO:0000313" key="14">
    <source>
        <dbReference type="EMBL" id="SQB39781.1"/>
    </source>
</evidence>
<feature type="domain" description="Carbohydrate kinase PfkB" evidence="13">
    <location>
        <begin position="32"/>
        <end position="321"/>
    </location>
</feature>
<feature type="binding site" evidence="12">
    <location>
        <begin position="68"/>
        <end position="72"/>
    </location>
    <ligand>
        <name>substrate</name>
    </ligand>
</feature>
<comment type="catalytic activity">
    <reaction evidence="12">
        <text>D-ribose + ATP = D-ribose 5-phosphate + ADP + H(+)</text>
        <dbReference type="Rhea" id="RHEA:13697"/>
        <dbReference type="ChEBI" id="CHEBI:15378"/>
        <dbReference type="ChEBI" id="CHEBI:30616"/>
        <dbReference type="ChEBI" id="CHEBI:47013"/>
        <dbReference type="ChEBI" id="CHEBI:78346"/>
        <dbReference type="ChEBI" id="CHEBI:456216"/>
        <dbReference type="EC" id="2.7.1.15"/>
    </reaction>
</comment>
<evidence type="ECO:0000256" key="11">
    <source>
        <dbReference type="ARBA" id="ARBA00023277"/>
    </source>
</evidence>
<dbReference type="Pfam" id="PF00294">
    <property type="entry name" value="PfkB"/>
    <property type="match status" value="1"/>
</dbReference>
<feature type="binding site" evidence="12">
    <location>
        <position position="214"/>
    </location>
    <ligand>
        <name>ATP</name>
        <dbReference type="ChEBI" id="CHEBI:30616"/>
    </ligand>
</feature>
<dbReference type="PANTHER" id="PTHR10584:SF166">
    <property type="entry name" value="RIBOKINASE"/>
    <property type="match status" value="1"/>
</dbReference>
<feature type="binding site" evidence="12">
    <location>
        <begin position="281"/>
        <end position="282"/>
    </location>
    <ligand>
        <name>ATP</name>
        <dbReference type="ChEBI" id="CHEBI:30616"/>
    </ligand>
</feature>
<keyword evidence="11 12" id="KW-0119">Carbohydrate metabolism</keyword>
<evidence type="ECO:0000256" key="6">
    <source>
        <dbReference type="ARBA" id="ARBA00022741"/>
    </source>
</evidence>
<dbReference type="CDD" id="cd01174">
    <property type="entry name" value="ribokinase"/>
    <property type="match status" value="1"/>
</dbReference>
<evidence type="ECO:0000259" key="13">
    <source>
        <dbReference type="Pfam" id="PF00294"/>
    </source>
</evidence>
<dbReference type="AlphaFoldDB" id="A0A2X2WNH6"/>
<proteinExistence type="inferred from homology"/>
<dbReference type="Proteomes" id="UP000251584">
    <property type="component" value="Unassembled WGS sequence"/>
</dbReference>
<dbReference type="EMBL" id="UAVY01000008">
    <property type="protein sequence ID" value="SQB39781.1"/>
    <property type="molecule type" value="Genomic_DNA"/>
</dbReference>
<dbReference type="InterPro" id="IPR011877">
    <property type="entry name" value="Ribokinase"/>
</dbReference>
<comment type="cofactor">
    <cofactor evidence="12">
        <name>Mg(2+)</name>
        <dbReference type="ChEBI" id="CHEBI:18420"/>
    </cofactor>
    <text evidence="12">Requires a divalent cation, most likely magnesium in vivo, as an electrophilic catalyst to aid phosphoryl group transfer. It is the chelate of the metal and the nucleotide that is the actual substrate.</text>
</comment>
<feature type="binding site" evidence="12">
    <location>
        <position position="282"/>
    </location>
    <ligand>
        <name>substrate</name>
    </ligand>
</feature>
<name>A0A2X2WNH6_CITKO</name>
<feature type="binding site" evidence="12">
    <location>
        <position position="170"/>
    </location>
    <ligand>
        <name>substrate</name>
    </ligand>
</feature>
<keyword evidence="7 12" id="KW-0418">Kinase</keyword>
<comment type="pathway">
    <text evidence="12">Carbohydrate metabolism; D-ribose degradation; D-ribose 5-phosphate from beta-D-ribopyranose: step 2/2.</text>
</comment>
<dbReference type="PROSITE" id="PS00584">
    <property type="entry name" value="PFKB_KINASES_2"/>
    <property type="match status" value="1"/>
</dbReference>
<dbReference type="GO" id="GO:0005829">
    <property type="term" value="C:cytosol"/>
    <property type="evidence" value="ECO:0007669"/>
    <property type="project" value="TreeGrafter"/>
</dbReference>
<evidence type="ECO:0000256" key="8">
    <source>
        <dbReference type="ARBA" id="ARBA00022840"/>
    </source>
</evidence>
<feature type="binding site" evidence="12">
    <location>
        <position position="315"/>
    </location>
    <ligand>
        <name>K(+)</name>
        <dbReference type="ChEBI" id="CHEBI:29103"/>
    </ligand>
</feature>
<evidence type="ECO:0000256" key="1">
    <source>
        <dbReference type="ARBA" id="ARBA00005380"/>
    </source>
</evidence>
<comment type="similarity">
    <text evidence="12">Belongs to the carbohydrate kinase PfkB family. Ribokinase subfamily.</text>
</comment>
<feature type="binding site" evidence="12">
    <location>
        <position position="278"/>
    </location>
    <ligand>
        <name>K(+)</name>
        <dbReference type="ChEBI" id="CHEBI:29103"/>
    </ligand>
</feature>
<dbReference type="PANTHER" id="PTHR10584">
    <property type="entry name" value="SUGAR KINASE"/>
    <property type="match status" value="1"/>
</dbReference>
<organism evidence="14 15">
    <name type="scientific">Citrobacter koseri</name>
    <name type="common">Citrobacter diversus</name>
    <dbReference type="NCBI Taxonomy" id="545"/>
    <lineage>
        <taxon>Bacteria</taxon>
        <taxon>Pseudomonadati</taxon>
        <taxon>Pseudomonadota</taxon>
        <taxon>Gammaproteobacteria</taxon>
        <taxon>Enterobacterales</taxon>
        <taxon>Enterobacteriaceae</taxon>
        <taxon>Citrobacter</taxon>
    </lineage>
</organism>
<evidence type="ECO:0000256" key="2">
    <source>
        <dbReference type="ARBA" id="ARBA00012035"/>
    </source>
</evidence>
<gene>
    <name evidence="14" type="primary">rbsK_1</name>
    <name evidence="12" type="synonym">rbsK</name>
    <name evidence="14" type="ORF">NCTC10786_04864</name>
</gene>
<feature type="binding site" evidence="12">
    <location>
        <begin position="250"/>
        <end position="255"/>
    </location>
    <ligand>
        <name>ATP</name>
        <dbReference type="ChEBI" id="CHEBI:30616"/>
    </ligand>
</feature>
<comment type="subcellular location">
    <subcellularLocation>
        <location evidence="12">Cytoplasm</location>
    </subcellularLocation>
</comment>
<dbReference type="GO" id="GO:0046872">
    <property type="term" value="F:metal ion binding"/>
    <property type="evidence" value="ECO:0007669"/>
    <property type="project" value="UniProtKB-KW"/>
</dbReference>
<dbReference type="EC" id="2.7.1.15" evidence="2 12"/>
<keyword evidence="10 12" id="KW-0630">Potassium</keyword>
<sequence>MVSFRKEMLSNISDLLKHQDAIKFMTEEKKGKVCVFGSFNVDIVSYVARLPHPGETIVSQSCSFGPGGKGANQAIAASNAMCKVDFITKVGNDQLSSHAYSHLEASNIDSLTIYVSDSAPTGNALIYVSELDGENMIAINQGANVTIIDEEIINSHKNILNSNILLVQLENNLSATINAIKYARENDVTVILNPAPFTSDAKIMLPFVDIVTPNQTEATLLSGINITDIETAKKAAERIAQMGPQCVIVTLGNKGALLYDKGQFYMIPAYPAMVVDTTGAGDAFNGALAASLSKGETIKHACHYAAAFSSLAVELNGASNMPEHKNVLIPIERIKLFKNVTREKP</sequence>
<dbReference type="InterPro" id="IPR011611">
    <property type="entry name" value="PfkB_dom"/>
</dbReference>
<evidence type="ECO:0000256" key="10">
    <source>
        <dbReference type="ARBA" id="ARBA00022958"/>
    </source>
</evidence>
<protein>
    <recommendedName>
        <fullName evidence="3 12">Ribokinase</fullName>
        <shortName evidence="12">RK</shortName>
        <ecNumber evidence="2 12">2.7.1.15</ecNumber>
    </recommendedName>
</protein>
<dbReference type="UniPathway" id="UPA00916">
    <property type="reaction ID" value="UER00889"/>
</dbReference>
<dbReference type="FunFam" id="3.40.1190.20:FF:000019">
    <property type="entry name" value="Ribokinase"/>
    <property type="match status" value="1"/>
</dbReference>
<dbReference type="InterPro" id="IPR029056">
    <property type="entry name" value="Ribokinase-like"/>
</dbReference>
<dbReference type="GO" id="GO:0019303">
    <property type="term" value="P:D-ribose catabolic process"/>
    <property type="evidence" value="ECO:0007669"/>
    <property type="project" value="UniProtKB-UniRule"/>
</dbReference>
<keyword evidence="8 12" id="KW-0067">ATP-binding</keyword>
<feature type="binding site" evidence="12">
    <location>
        <position position="312"/>
    </location>
    <ligand>
        <name>K(+)</name>
        <dbReference type="ChEBI" id="CHEBI:29103"/>
    </ligand>
</feature>
<evidence type="ECO:0000256" key="12">
    <source>
        <dbReference type="HAMAP-Rule" id="MF_01987"/>
    </source>
</evidence>
<comment type="similarity">
    <text evidence="1">Belongs to the carbohydrate kinase pfkB family.</text>
</comment>
<dbReference type="HAMAP" id="MF_01987">
    <property type="entry name" value="Ribokinase"/>
    <property type="match status" value="1"/>
</dbReference>
<comment type="subunit">
    <text evidence="12">Homodimer.</text>
</comment>
<evidence type="ECO:0000256" key="7">
    <source>
        <dbReference type="ARBA" id="ARBA00022777"/>
    </source>
</evidence>
<accession>A0A2X2WNH6</accession>
<dbReference type="GO" id="GO:0004747">
    <property type="term" value="F:ribokinase activity"/>
    <property type="evidence" value="ECO:0007669"/>
    <property type="project" value="UniProtKB-UniRule"/>
</dbReference>
<keyword evidence="12" id="KW-0963">Cytoplasm</keyword>
<comment type="activity regulation">
    <text evidence="12">Activated by a monovalent cation that binds near, but not in, the active site. The most likely occupant of the site in vivo is potassium. Ion binding induces a conformational change that may alter substrate affinity.</text>
</comment>
<evidence type="ECO:0000256" key="9">
    <source>
        <dbReference type="ARBA" id="ARBA00022842"/>
    </source>
</evidence>
<feature type="binding site" evidence="12">
    <location>
        <position position="317"/>
    </location>
    <ligand>
        <name>K(+)</name>
        <dbReference type="ChEBI" id="CHEBI:29103"/>
    </ligand>
</feature>
<feature type="binding site" evidence="12">
    <location>
        <position position="276"/>
    </location>
    <ligand>
        <name>K(+)</name>
        <dbReference type="ChEBI" id="CHEBI:29103"/>
    </ligand>
</feature>